<evidence type="ECO:0008006" key="4">
    <source>
        <dbReference type="Google" id="ProtNLM"/>
    </source>
</evidence>
<gene>
    <name evidence="2" type="ORF">OEZ71_04545</name>
</gene>
<feature type="signal peptide" evidence="1">
    <location>
        <begin position="1"/>
        <end position="20"/>
    </location>
</feature>
<evidence type="ECO:0000256" key="1">
    <source>
        <dbReference type="SAM" id="SignalP"/>
    </source>
</evidence>
<evidence type="ECO:0000313" key="3">
    <source>
        <dbReference type="Proteomes" id="UP001652564"/>
    </source>
</evidence>
<dbReference type="PROSITE" id="PS51257">
    <property type="entry name" value="PROKAR_LIPOPROTEIN"/>
    <property type="match status" value="1"/>
</dbReference>
<sequence length="124" mass="13203">MRKRIVILPLALTLALGACVQERPSVQTADGTLSYTKKKSGAAVLSGGAGYHGAYLQETPNKPAPEKKPEPVVKAAPGKLPLPAGYALLPGDEELWPTLTRAQQERALLFLKDGSTIRASLRTD</sequence>
<dbReference type="EMBL" id="JAOWKZ010000001">
    <property type="protein sequence ID" value="MCV2871559.1"/>
    <property type="molecule type" value="Genomic_DNA"/>
</dbReference>
<accession>A0ABT2ZKA0</accession>
<proteinExistence type="predicted"/>
<evidence type="ECO:0000313" key="2">
    <source>
        <dbReference type="EMBL" id="MCV2871559.1"/>
    </source>
</evidence>
<keyword evidence="3" id="KW-1185">Reference proteome</keyword>
<name>A0ABT2ZKA0_9RHOB</name>
<protein>
    <recommendedName>
        <fullName evidence="4">Beta-barrel assembly machine subunit BamC</fullName>
    </recommendedName>
</protein>
<comment type="caution">
    <text evidence="2">The sequence shown here is derived from an EMBL/GenBank/DDBJ whole genome shotgun (WGS) entry which is preliminary data.</text>
</comment>
<dbReference type="RefSeq" id="WP_263738727.1">
    <property type="nucleotide sequence ID" value="NZ_JAOWKZ010000001.1"/>
</dbReference>
<reference evidence="2 3" key="1">
    <citation type="submission" date="2022-10" db="EMBL/GenBank/DDBJ databases">
        <title>Defluviimonas sp. nov., isolated from ocean surface sediments.</title>
        <authorList>
            <person name="He W."/>
            <person name="Wang L."/>
            <person name="Zhang D.-F."/>
        </authorList>
    </citation>
    <scope>NUCLEOTIDE SEQUENCE [LARGE SCALE GENOMIC DNA]</scope>
    <source>
        <strain evidence="2 3">WL0050</strain>
    </source>
</reference>
<feature type="chain" id="PRO_5045839478" description="Beta-barrel assembly machine subunit BamC" evidence="1">
    <location>
        <begin position="21"/>
        <end position="124"/>
    </location>
</feature>
<organism evidence="2 3">
    <name type="scientific">Albidovulum litorale</name>
    <dbReference type="NCBI Taxonomy" id="2984134"/>
    <lineage>
        <taxon>Bacteria</taxon>
        <taxon>Pseudomonadati</taxon>
        <taxon>Pseudomonadota</taxon>
        <taxon>Alphaproteobacteria</taxon>
        <taxon>Rhodobacterales</taxon>
        <taxon>Paracoccaceae</taxon>
        <taxon>Albidovulum</taxon>
    </lineage>
</organism>
<keyword evidence="1" id="KW-0732">Signal</keyword>
<dbReference type="Proteomes" id="UP001652564">
    <property type="component" value="Unassembled WGS sequence"/>
</dbReference>